<name>A0A7S3HCY2_9STRA</name>
<sequence length="604" mass="64047">MFARVILLLTFVGIILTKVDAESSASAPHVKITPMAGAVVVDGFSPANNLTMPCNNKFCEMLKYTATCKSLALGMKKICAIHLLGYKYGCDAFPPASDVVKAPSICIPSALKILKPIGDNAPVALAAILGPYLEPKSFVADNCDRHCFQNFQYATHDFFSTCRPQLNKKIPIATLQAVFQEYRNQACSRNPNGQNCYASIMGLVSPTSTSTFSDLYAALQGEELSPEEEYMQAEMLEQFKELLAEDEPLLAPDSIEASIPAGLESPFVGSSDVQLQDIQEVTVDATDTDGEPRRALQTGAANNIFNFLCNYTSGTTGYLPPPGPGTVPSNTYNNAFKSGICSKLSAIGCCAATGLSMVQQNPVASIPAIAAGGAATPVIFPPCLYRYLSDACPTVNLQNYCTNGSIASNTVNRGTVRVPYLAPNNIPNMYVSLGPLTVQTAIQKGLAALKLTVWPYLFTTPLQIQIVDYSYGVNNTVAVTPTNGAMLLPYGSDYAAANKPAVGGFGLFTFQILNQDLNATTSAKLYQALLSTPFQQAVSSVLTGGQSGTAVKTTITQAPVIFEAKPFVFENAAGSLSAHKGAQWLVTLGLTLGASVLLMKSAAV</sequence>
<feature type="signal peptide" evidence="1">
    <location>
        <begin position="1"/>
        <end position="21"/>
    </location>
</feature>
<evidence type="ECO:0000256" key="1">
    <source>
        <dbReference type="SAM" id="SignalP"/>
    </source>
</evidence>
<dbReference type="AlphaFoldDB" id="A0A7S3HCY2"/>
<evidence type="ECO:0000313" key="2">
    <source>
        <dbReference type="EMBL" id="CAE0291929.1"/>
    </source>
</evidence>
<accession>A0A7S3HCY2</accession>
<keyword evidence="1" id="KW-0732">Signal</keyword>
<feature type="chain" id="PRO_5031411727" evidence="1">
    <location>
        <begin position="22"/>
        <end position="604"/>
    </location>
</feature>
<reference evidence="2" key="1">
    <citation type="submission" date="2021-01" db="EMBL/GenBank/DDBJ databases">
        <authorList>
            <person name="Corre E."/>
            <person name="Pelletier E."/>
            <person name="Niang G."/>
            <person name="Scheremetjew M."/>
            <person name="Finn R."/>
            <person name="Kale V."/>
            <person name="Holt S."/>
            <person name="Cochrane G."/>
            <person name="Meng A."/>
            <person name="Brown T."/>
            <person name="Cohen L."/>
        </authorList>
    </citation>
    <scope>NUCLEOTIDE SEQUENCE</scope>
    <source>
        <strain evidence="2">CCAP 955/1</strain>
    </source>
</reference>
<gene>
    <name evidence="2" type="ORF">SELO1098_LOCUS20775</name>
</gene>
<protein>
    <submittedName>
        <fullName evidence="2">Uncharacterized protein</fullName>
    </submittedName>
</protein>
<proteinExistence type="predicted"/>
<dbReference type="EMBL" id="HBIC01040494">
    <property type="protein sequence ID" value="CAE0291929.1"/>
    <property type="molecule type" value="Transcribed_RNA"/>
</dbReference>
<organism evidence="2">
    <name type="scientific">Spumella elongata</name>
    <dbReference type="NCBI Taxonomy" id="89044"/>
    <lineage>
        <taxon>Eukaryota</taxon>
        <taxon>Sar</taxon>
        <taxon>Stramenopiles</taxon>
        <taxon>Ochrophyta</taxon>
        <taxon>Chrysophyceae</taxon>
        <taxon>Chromulinales</taxon>
        <taxon>Chromulinaceae</taxon>
        <taxon>Spumella</taxon>
    </lineage>
</organism>